<keyword evidence="5" id="KW-0631">Potassium channel</keyword>
<keyword evidence="9" id="KW-0406">Ion transport</keyword>
<dbReference type="InterPro" id="IPR005821">
    <property type="entry name" value="Ion_trans_dom"/>
</dbReference>
<dbReference type="GO" id="GO:0008076">
    <property type="term" value="C:voltage-gated potassium channel complex"/>
    <property type="evidence" value="ECO:0007669"/>
    <property type="project" value="InterPro"/>
</dbReference>
<evidence type="ECO:0000256" key="4">
    <source>
        <dbReference type="ARBA" id="ARBA00022692"/>
    </source>
</evidence>
<feature type="domain" description="Ion transport" evidence="13">
    <location>
        <begin position="4"/>
        <end position="85"/>
    </location>
</feature>
<keyword evidence="10 12" id="KW-0472">Membrane</keyword>
<dbReference type="PANTHER" id="PTHR11537">
    <property type="entry name" value="VOLTAGE-GATED POTASSIUM CHANNEL"/>
    <property type="match status" value="1"/>
</dbReference>
<evidence type="ECO:0000256" key="6">
    <source>
        <dbReference type="ARBA" id="ARBA00022882"/>
    </source>
</evidence>
<feature type="transmembrane region" description="Helical" evidence="12">
    <location>
        <begin position="24"/>
        <end position="43"/>
    </location>
</feature>
<dbReference type="GO" id="GO:0001508">
    <property type="term" value="P:action potential"/>
    <property type="evidence" value="ECO:0007669"/>
    <property type="project" value="TreeGrafter"/>
</dbReference>
<keyword evidence="4 12" id="KW-0812">Transmembrane</keyword>
<dbReference type="GO" id="GO:0005251">
    <property type="term" value="F:delayed rectifier potassium channel activity"/>
    <property type="evidence" value="ECO:0007669"/>
    <property type="project" value="TreeGrafter"/>
</dbReference>
<comment type="subcellular location">
    <subcellularLocation>
        <location evidence="1">Membrane</location>
        <topology evidence="1">Multi-pass membrane protein</topology>
    </subcellularLocation>
</comment>
<dbReference type="Gene3D" id="1.10.287.70">
    <property type="match status" value="1"/>
</dbReference>
<keyword evidence="11" id="KW-0407">Ion channel</keyword>
<evidence type="ECO:0000313" key="14">
    <source>
        <dbReference type="Proteomes" id="UP000887540"/>
    </source>
</evidence>
<name>A0A914EKH3_9BILA</name>
<feature type="transmembrane region" description="Helical" evidence="12">
    <location>
        <begin position="55"/>
        <end position="76"/>
    </location>
</feature>
<keyword evidence="8 12" id="KW-1133">Transmembrane helix</keyword>
<organism evidence="14 15">
    <name type="scientific">Acrobeloides nanus</name>
    <dbReference type="NCBI Taxonomy" id="290746"/>
    <lineage>
        <taxon>Eukaryota</taxon>
        <taxon>Metazoa</taxon>
        <taxon>Ecdysozoa</taxon>
        <taxon>Nematoda</taxon>
        <taxon>Chromadorea</taxon>
        <taxon>Rhabditida</taxon>
        <taxon>Tylenchina</taxon>
        <taxon>Cephalobomorpha</taxon>
        <taxon>Cephaloboidea</taxon>
        <taxon>Cephalobidae</taxon>
        <taxon>Acrobeloides</taxon>
    </lineage>
</organism>
<dbReference type="InterPro" id="IPR028325">
    <property type="entry name" value="VG_K_chnl"/>
</dbReference>
<evidence type="ECO:0000313" key="15">
    <source>
        <dbReference type="WBParaSite" id="ACRNAN_scaffold9098.g23396.t1"/>
    </source>
</evidence>
<proteinExistence type="predicted"/>
<dbReference type="WBParaSite" id="ACRNAN_scaffold9098.g23396.t1">
    <property type="protein sequence ID" value="ACRNAN_scaffold9098.g23396.t1"/>
    <property type="gene ID" value="ACRNAN_scaffold9098.g23396"/>
</dbReference>
<protein>
    <submittedName>
        <fullName evidence="15">Ion transport domain-containing protein</fullName>
    </submittedName>
</protein>
<keyword evidence="3" id="KW-0633">Potassium transport</keyword>
<evidence type="ECO:0000256" key="11">
    <source>
        <dbReference type="ARBA" id="ARBA00023303"/>
    </source>
</evidence>
<dbReference type="FunFam" id="1.10.287.70:FF:000002">
    <property type="entry name" value="Potassium voltage-gated channel subfamily a member"/>
    <property type="match status" value="1"/>
</dbReference>
<evidence type="ECO:0000256" key="8">
    <source>
        <dbReference type="ARBA" id="ARBA00022989"/>
    </source>
</evidence>
<dbReference type="PANTHER" id="PTHR11537:SF113">
    <property type="entry name" value="POTASSIUM VOLTAGE-GATED CHANNEL PROTEIN SHAKER"/>
    <property type="match status" value="1"/>
</dbReference>
<dbReference type="PRINTS" id="PR00169">
    <property type="entry name" value="KCHANNEL"/>
</dbReference>
<dbReference type="Pfam" id="PF00520">
    <property type="entry name" value="Ion_trans"/>
    <property type="match status" value="1"/>
</dbReference>
<evidence type="ECO:0000256" key="5">
    <source>
        <dbReference type="ARBA" id="ARBA00022826"/>
    </source>
</evidence>
<sequence length="128" mass="13998">MAIALVLFSSGVYFAEQNEPNSKFTSIPASFWFVLATMTTVGYGDLVPTGTYGKIVGSCCALIGVLTLALPVPIIVSNFKLFYRQECRLAAIYKLNSQDVSPPEYSLYENSNGYTELNTKSSNCVNNK</sequence>
<accession>A0A914EKH3</accession>
<evidence type="ECO:0000259" key="13">
    <source>
        <dbReference type="Pfam" id="PF00520"/>
    </source>
</evidence>
<evidence type="ECO:0000256" key="1">
    <source>
        <dbReference type="ARBA" id="ARBA00004141"/>
    </source>
</evidence>
<keyword evidence="7" id="KW-0630">Potassium</keyword>
<evidence type="ECO:0000256" key="7">
    <source>
        <dbReference type="ARBA" id="ARBA00022958"/>
    </source>
</evidence>
<evidence type="ECO:0000256" key="3">
    <source>
        <dbReference type="ARBA" id="ARBA00022538"/>
    </source>
</evidence>
<dbReference type="SUPFAM" id="SSF81324">
    <property type="entry name" value="Voltage-gated potassium channels"/>
    <property type="match status" value="1"/>
</dbReference>
<dbReference type="AlphaFoldDB" id="A0A914EKH3"/>
<evidence type="ECO:0000256" key="12">
    <source>
        <dbReference type="SAM" id="Phobius"/>
    </source>
</evidence>
<dbReference type="Proteomes" id="UP000887540">
    <property type="component" value="Unplaced"/>
</dbReference>
<reference evidence="15" key="1">
    <citation type="submission" date="2022-11" db="UniProtKB">
        <authorList>
            <consortium name="WormBaseParasite"/>
        </authorList>
    </citation>
    <scope>IDENTIFICATION</scope>
</reference>
<keyword evidence="2" id="KW-0813">Transport</keyword>
<keyword evidence="6" id="KW-0851">Voltage-gated channel</keyword>
<evidence type="ECO:0000256" key="2">
    <source>
        <dbReference type="ARBA" id="ARBA00022448"/>
    </source>
</evidence>
<keyword evidence="14" id="KW-1185">Reference proteome</keyword>
<evidence type="ECO:0000256" key="9">
    <source>
        <dbReference type="ARBA" id="ARBA00023065"/>
    </source>
</evidence>
<evidence type="ECO:0000256" key="10">
    <source>
        <dbReference type="ARBA" id="ARBA00023136"/>
    </source>
</evidence>